<evidence type="ECO:0000313" key="8">
    <source>
        <dbReference type="EMBL" id="CAK79072.1"/>
    </source>
</evidence>
<dbReference type="GO" id="GO:0090524">
    <property type="term" value="F:cytochrome-b5 reductase activity, acting on NADH"/>
    <property type="evidence" value="ECO:0007669"/>
    <property type="project" value="UniProtKB-EC"/>
</dbReference>
<dbReference type="GO" id="GO:0004128">
    <property type="term" value="F:cytochrome-b5 reductase activity, acting on NAD(P)H"/>
    <property type="evidence" value="ECO:0000318"/>
    <property type="project" value="GO_Central"/>
</dbReference>
<comment type="cofactor">
    <cofactor evidence="1 6">
        <name>FAD</name>
        <dbReference type="ChEBI" id="CHEBI:57692"/>
    </cofactor>
</comment>
<evidence type="ECO:0000256" key="2">
    <source>
        <dbReference type="ARBA" id="ARBA00012011"/>
    </source>
</evidence>
<dbReference type="InterPro" id="IPR008333">
    <property type="entry name" value="Cbr1-like_FAD-bd_dom"/>
</dbReference>
<proteinExistence type="predicted"/>
<keyword evidence="4 6" id="KW-0274">FAD</keyword>
<evidence type="ECO:0000256" key="6">
    <source>
        <dbReference type="PIRSR" id="PIRSR601834-1"/>
    </source>
</evidence>
<dbReference type="EMBL" id="CT868319">
    <property type="protein sequence ID" value="CAK79072.1"/>
    <property type="molecule type" value="Genomic_DNA"/>
</dbReference>
<sequence>MDQKDQKDFIIDTQSEFFTKKFQVTLTKREPINHDSYMFRFDFKNHKERLGMQAVQHIKIYGLNMKGEIVDRAYTHVSEEDGYFLIPIKIYRPNVHPQFPNGGELTPWLENLELHSELTIKRCVGKLLYHKNQFIVRPKLNKTWQQFSTVLLICGGSGITPAYQLIRTICSDQNDNTKMVLLYANKTEQDIWLIKDLNELSDKHKEQFTVHYTLDKSEENWKGLKGFVSLEMMTSIFPQPTETTLGVLCGPKPMNKLVLSLYEQFGLKKENIVKF</sequence>
<dbReference type="CDD" id="cd06183">
    <property type="entry name" value="cyt_b5_reduct_like"/>
    <property type="match status" value="1"/>
</dbReference>
<keyword evidence="5" id="KW-0560">Oxidoreductase</keyword>
<dbReference type="HOGENOM" id="CLU_003827_9_2_1"/>
<dbReference type="EC" id="1.6.2.2" evidence="2"/>
<feature type="domain" description="FAD-binding FR-type" evidence="7">
    <location>
        <begin position="19"/>
        <end position="130"/>
    </location>
</feature>
<dbReference type="GO" id="GO:0005739">
    <property type="term" value="C:mitochondrion"/>
    <property type="evidence" value="ECO:0000318"/>
    <property type="project" value="GO_Central"/>
</dbReference>
<protein>
    <recommendedName>
        <fullName evidence="2">cytochrome-b5 reductase</fullName>
        <ecNumber evidence="2">1.6.2.2</ecNumber>
    </recommendedName>
</protein>
<dbReference type="InParanoid" id="A0D7Q5"/>
<feature type="binding site" evidence="6">
    <location>
        <position position="72"/>
    </location>
    <ligand>
        <name>FAD</name>
        <dbReference type="ChEBI" id="CHEBI:57692"/>
    </ligand>
</feature>
<dbReference type="PANTHER" id="PTHR19370">
    <property type="entry name" value="NADH-CYTOCHROME B5 REDUCTASE"/>
    <property type="match status" value="1"/>
</dbReference>
<dbReference type="FunFam" id="3.40.50.80:FF:000042">
    <property type="entry name" value="Putative NADH-cytochrome b5 reductase"/>
    <property type="match status" value="1"/>
</dbReference>
<dbReference type="InterPro" id="IPR017938">
    <property type="entry name" value="Riboflavin_synthase-like_b-brl"/>
</dbReference>
<dbReference type="Pfam" id="PF00175">
    <property type="entry name" value="NAD_binding_1"/>
    <property type="match status" value="1"/>
</dbReference>
<dbReference type="FunCoup" id="A0D7Q5">
    <property type="interactions" value="292"/>
</dbReference>
<dbReference type="InterPro" id="IPR001433">
    <property type="entry name" value="OxRdtase_FAD/NAD-bd"/>
</dbReference>
<organism evidence="8 9">
    <name type="scientific">Paramecium tetraurelia</name>
    <dbReference type="NCBI Taxonomy" id="5888"/>
    <lineage>
        <taxon>Eukaryota</taxon>
        <taxon>Sar</taxon>
        <taxon>Alveolata</taxon>
        <taxon>Ciliophora</taxon>
        <taxon>Intramacronucleata</taxon>
        <taxon>Oligohymenophorea</taxon>
        <taxon>Peniculida</taxon>
        <taxon>Parameciidae</taxon>
        <taxon>Paramecium</taxon>
    </lineage>
</organism>
<dbReference type="Pfam" id="PF00970">
    <property type="entry name" value="FAD_binding_6"/>
    <property type="match status" value="1"/>
</dbReference>
<accession>A0D7Q5</accession>
<reference evidence="8 9" key="1">
    <citation type="journal article" date="2006" name="Nature">
        <title>Global trends of whole-genome duplications revealed by the ciliate Paramecium tetraurelia.</title>
        <authorList>
            <consortium name="Genoscope"/>
            <person name="Aury J.-M."/>
            <person name="Jaillon O."/>
            <person name="Duret L."/>
            <person name="Noel B."/>
            <person name="Jubin C."/>
            <person name="Porcel B.M."/>
            <person name="Segurens B."/>
            <person name="Daubin V."/>
            <person name="Anthouard V."/>
            <person name="Aiach N."/>
            <person name="Arnaiz O."/>
            <person name="Billaut A."/>
            <person name="Beisson J."/>
            <person name="Blanc I."/>
            <person name="Bouhouche K."/>
            <person name="Camara F."/>
            <person name="Duharcourt S."/>
            <person name="Guigo R."/>
            <person name="Gogendeau D."/>
            <person name="Katinka M."/>
            <person name="Keller A.-M."/>
            <person name="Kissmehl R."/>
            <person name="Klotz C."/>
            <person name="Koll F."/>
            <person name="Le Moue A."/>
            <person name="Lepere C."/>
            <person name="Malinsky S."/>
            <person name="Nowacki M."/>
            <person name="Nowak J.K."/>
            <person name="Plattner H."/>
            <person name="Poulain J."/>
            <person name="Ruiz F."/>
            <person name="Serrano V."/>
            <person name="Zagulski M."/>
            <person name="Dessen P."/>
            <person name="Betermier M."/>
            <person name="Weissenbach J."/>
            <person name="Scarpelli C."/>
            <person name="Schachter V."/>
            <person name="Sperling L."/>
            <person name="Meyer E."/>
            <person name="Cohen J."/>
            <person name="Wincker P."/>
        </authorList>
    </citation>
    <scope>NUCLEOTIDE SEQUENCE [LARGE SCALE GENOMIC DNA]</scope>
    <source>
        <strain evidence="8 9">Stock d4-2</strain>
    </source>
</reference>
<dbReference type="Gene3D" id="2.40.30.10">
    <property type="entry name" value="Translation factors"/>
    <property type="match status" value="1"/>
</dbReference>
<dbReference type="PANTHER" id="PTHR19370:SF171">
    <property type="entry name" value="NADH-CYTOCHROME B5 REDUCTASE 2"/>
    <property type="match status" value="1"/>
</dbReference>
<dbReference type="RefSeq" id="XP_001446469.1">
    <property type="nucleotide sequence ID" value="XM_001446432.2"/>
</dbReference>
<dbReference type="eggNOG" id="KOG0534">
    <property type="taxonomic scope" value="Eukaryota"/>
</dbReference>
<dbReference type="Gene3D" id="3.40.50.80">
    <property type="entry name" value="Nucleotide-binding domain of ferredoxin-NADP reductase (FNR) module"/>
    <property type="match status" value="1"/>
</dbReference>
<name>A0D7Q5_PARTE</name>
<keyword evidence="3 6" id="KW-0285">Flavoprotein</keyword>
<dbReference type="InterPro" id="IPR001834">
    <property type="entry name" value="CBR-like"/>
</dbReference>
<dbReference type="InterPro" id="IPR039261">
    <property type="entry name" value="FNR_nucleotide-bd"/>
</dbReference>
<evidence type="ECO:0000256" key="1">
    <source>
        <dbReference type="ARBA" id="ARBA00001974"/>
    </source>
</evidence>
<dbReference type="PROSITE" id="PS51384">
    <property type="entry name" value="FAD_FR"/>
    <property type="match status" value="1"/>
</dbReference>
<dbReference type="GeneID" id="5032254"/>
<evidence type="ECO:0000256" key="5">
    <source>
        <dbReference type="ARBA" id="ARBA00023002"/>
    </source>
</evidence>
<dbReference type="SUPFAM" id="SSF52343">
    <property type="entry name" value="Ferredoxin reductase-like, C-terminal NADP-linked domain"/>
    <property type="match status" value="1"/>
</dbReference>
<dbReference type="OMA" id="DRPKPEW"/>
<dbReference type="OrthoDB" id="432685at2759"/>
<keyword evidence="9" id="KW-1185">Reference proteome</keyword>
<dbReference type="KEGG" id="ptm:GSPATT00014039001"/>
<evidence type="ECO:0000256" key="4">
    <source>
        <dbReference type="ARBA" id="ARBA00022827"/>
    </source>
</evidence>
<feature type="binding site" evidence="6">
    <location>
        <position position="74"/>
    </location>
    <ligand>
        <name>FAD</name>
        <dbReference type="ChEBI" id="CHEBI:57692"/>
    </ligand>
</feature>
<gene>
    <name evidence="8" type="ORF">GSPATT00014039001</name>
</gene>
<dbReference type="AlphaFoldDB" id="A0D7Q5"/>
<feature type="binding site" evidence="6">
    <location>
        <position position="160"/>
    </location>
    <ligand>
        <name>FAD</name>
        <dbReference type="ChEBI" id="CHEBI:57692"/>
    </ligand>
</feature>
<evidence type="ECO:0000313" key="9">
    <source>
        <dbReference type="Proteomes" id="UP000000600"/>
    </source>
</evidence>
<feature type="binding site" evidence="6">
    <location>
        <position position="89"/>
    </location>
    <ligand>
        <name>FAD</name>
        <dbReference type="ChEBI" id="CHEBI:57692"/>
    </ligand>
</feature>
<evidence type="ECO:0000259" key="7">
    <source>
        <dbReference type="PROSITE" id="PS51384"/>
    </source>
</evidence>
<dbReference type="SUPFAM" id="SSF63380">
    <property type="entry name" value="Riboflavin synthase domain-like"/>
    <property type="match status" value="1"/>
</dbReference>
<dbReference type="Proteomes" id="UP000000600">
    <property type="component" value="Unassembled WGS sequence"/>
</dbReference>
<evidence type="ECO:0000256" key="3">
    <source>
        <dbReference type="ARBA" id="ARBA00022630"/>
    </source>
</evidence>
<dbReference type="InterPro" id="IPR017927">
    <property type="entry name" value="FAD-bd_FR_type"/>
</dbReference>
<dbReference type="STRING" id="5888.A0D7Q5"/>
<dbReference type="PRINTS" id="PR00406">
    <property type="entry name" value="CYTB5RDTASE"/>
</dbReference>